<dbReference type="SUPFAM" id="SSF50998">
    <property type="entry name" value="Quinoprotein alcohol dehydrogenase-like"/>
    <property type="match status" value="2"/>
</dbReference>
<comment type="caution">
    <text evidence="2">The sequence shown here is derived from an EMBL/GenBank/DDBJ whole genome shotgun (WGS) entry which is preliminary data.</text>
</comment>
<evidence type="ECO:0000256" key="1">
    <source>
        <dbReference type="SAM" id="SignalP"/>
    </source>
</evidence>
<dbReference type="AlphaFoldDB" id="A0A814QDB9"/>
<protein>
    <submittedName>
        <fullName evidence="2">Uncharacterized protein</fullName>
    </submittedName>
</protein>
<evidence type="ECO:0000313" key="3">
    <source>
        <dbReference type="Proteomes" id="UP000663889"/>
    </source>
</evidence>
<dbReference type="InterPro" id="IPR011047">
    <property type="entry name" value="Quinoprotein_ADH-like_sf"/>
</dbReference>
<proteinExistence type="predicted"/>
<accession>A0A814QDB9</accession>
<name>A0A814QDB9_9BILA</name>
<gene>
    <name evidence="2" type="ORF">SEV965_LOCUS16745</name>
</gene>
<feature type="chain" id="PRO_5032982956" evidence="1">
    <location>
        <begin position="20"/>
        <end position="454"/>
    </location>
</feature>
<dbReference type="EMBL" id="CAJNOU010000931">
    <property type="protein sequence ID" value="CAF1117984.1"/>
    <property type="molecule type" value="Genomic_DNA"/>
</dbReference>
<dbReference type="Proteomes" id="UP000663889">
    <property type="component" value="Unassembled WGS sequence"/>
</dbReference>
<sequence length="454" mass="51460">MECLLVSFLFCLVAQILHANVSDDEYLWSTDEGNSHNTFHIIPSIAANYSGKTWQYEYNSSSQDLTNLGISGGVNGDVYFFLSETRYHAVDFIICLTTNGVIRWKLYIESVADMIPVGASNIVSDRNGTLYYSVSWTGNEEYTAKICRITYAQTDHPYQECMTNYELYMDINSPLAINEKFNLLITAVVDDTFESVPAAMNKTTFEILWINRNYFGAGMNGHYKIDSKTGHMYWIGGDDYLLKFNEKGQKLFDGDSHSGGGRQFVLDNGQQIIVRSWQNMSDIHWPIVVSSWNVSKQFQLRWDWYAPKSISENDAITQPIMDEKGITYLSSMPLIFALSTTGKTLWSTKLATNEEMKNFELISWCLSMNSHTRILYVVAGSPLFHKGDAVYFITAVHMDTGKVLKRININHGIAKVTPSCPILIGNDMFYVFWLTGQYPDLVPLKLGGIPQVKP</sequence>
<feature type="signal peptide" evidence="1">
    <location>
        <begin position="1"/>
        <end position="19"/>
    </location>
</feature>
<keyword evidence="1" id="KW-0732">Signal</keyword>
<dbReference type="InterPro" id="IPR015943">
    <property type="entry name" value="WD40/YVTN_repeat-like_dom_sf"/>
</dbReference>
<reference evidence="2" key="1">
    <citation type="submission" date="2021-02" db="EMBL/GenBank/DDBJ databases">
        <authorList>
            <person name="Nowell W R."/>
        </authorList>
    </citation>
    <scope>NUCLEOTIDE SEQUENCE</scope>
</reference>
<dbReference type="Gene3D" id="2.130.10.10">
    <property type="entry name" value="YVTN repeat-like/Quinoprotein amine dehydrogenase"/>
    <property type="match status" value="1"/>
</dbReference>
<evidence type="ECO:0000313" key="2">
    <source>
        <dbReference type="EMBL" id="CAF1117984.1"/>
    </source>
</evidence>
<organism evidence="2 3">
    <name type="scientific">Rotaria sordida</name>
    <dbReference type="NCBI Taxonomy" id="392033"/>
    <lineage>
        <taxon>Eukaryota</taxon>
        <taxon>Metazoa</taxon>
        <taxon>Spiralia</taxon>
        <taxon>Gnathifera</taxon>
        <taxon>Rotifera</taxon>
        <taxon>Eurotatoria</taxon>
        <taxon>Bdelloidea</taxon>
        <taxon>Philodinida</taxon>
        <taxon>Philodinidae</taxon>
        <taxon>Rotaria</taxon>
    </lineage>
</organism>